<evidence type="ECO:0000313" key="2">
    <source>
        <dbReference type="Proteomes" id="UP000038200"/>
    </source>
</evidence>
<organism evidence="1 2">
    <name type="scientific">Capnocytophaga canis</name>
    <dbReference type="NCBI Taxonomy" id="1848903"/>
    <lineage>
        <taxon>Bacteria</taxon>
        <taxon>Pseudomonadati</taxon>
        <taxon>Bacteroidota</taxon>
        <taxon>Flavobacteriia</taxon>
        <taxon>Flavobacteriales</taxon>
        <taxon>Flavobacteriaceae</taxon>
        <taxon>Capnocytophaga</taxon>
    </lineage>
</organism>
<proteinExistence type="predicted"/>
<dbReference type="Proteomes" id="UP000038200">
    <property type="component" value="Unassembled WGS sequence"/>
</dbReference>
<gene>
    <name evidence="1" type="ORF">CCAND93_410008</name>
</gene>
<dbReference type="RefSeq" id="WP_042008201.1">
    <property type="nucleotide sequence ID" value="NZ_BOQK01000013.1"/>
</dbReference>
<dbReference type="AlphaFoldDB" id="A0A0B7INH1"/>
<reference evidence="1 2" key="1">
    <citation type="submission" date="2015-01" db="EMBL/GenBank/DDBJ databases">
        <authorList>
            <person name="Xiang T."/>
            <person name="Song Y."/>
            <person name="Huang L."/>
            <person name="Wang B."/>
            <person name="Wu P."/>
        </authorList>
    </citation>
    <scope>NUCLEOTIDE SEQUENCE [LARGE SCALE GENOMIC DNA]</scope>
    <source>
        <strain evidence="1 2">CcD93</strain>
    </source>
</reference>
<name>A0A0B7INH1_9FLAO</name>
<accession>A0A0B7INH1</accession>
<dbReference type="OrthoDB" id="1270195at2"/>
<protein>
    <submittedName>
        <fullName evidence="1">Uncharacterized protein</fullName>
    </submittedName>
</protein>
<evidence type="ECO:0000313" key="1">
    <source>
        <dbReference type="EMBL" id="CEN53380.1"/>
    </source>
</evidence>
<dbReference type="EMBL" id="CDOL01000230">
    <property type="protein sequence ID" value="CEN53380.1"/>
    <property type="molecule type" value="Genomic_DNA"/>
</dbReference>
<sequence>MKNSYLQLKEYFKDIAEKHKQIKDFSGYFAREIQQKMGSYAGIGSPFLTIFNYELGLDGGELNTIGTRKLTFSVLYHNPAFDNFEAQQEAIDNAEKIALQILARIKKDHNTKDHFLYNSFQKDMTKIFPVEDPNIQVYGVDVVVHFRNKEPLIVESDAWEDGITNC</sequence>